<dbReference type="AlphaFoldDB" id="U5D304"/>
<protein>
    <submittedName>
        <fullName evidence="1">Uncharacterized protein</fullName>
    </submittedName>
</protein>
<keyword evidence="2" id="KW-1185">Reference proteome</keyword>
<reference evidence="2" key="1">
    <citation type="journal article" date="2013" name="Science">
        <title>The Amborella genome and the evolution of flowering plants.</title>
        <authorList>
            <consortium name="Amborella Genome Project"/>
        </authorList>
    </citation>
    <scope>NUCLEOTIDE SEQUENCE [LARGE SCALE GENOMIC DNA]</scope>
</reference>
<evidence type="ECO:0000313" key="2">
    <source>
        <dbReference type="Proteomes" id="UP000017836"/>
    </source>
</evidence>
<sequence length="68" mass="7440">MCVSSPSFRGFDLCQPSILSMLLGKAVESCTITGRKKATRVASMNPEMINTPCKAKDSWLEGPIHRLV</sequence>
<organism evidence="1 2">
    <name type="scientific">Amborella trichopoda</name>
    <dbReference type="NCBI Taxonomy" id="13333"/>
    <lineage>
        <taxon>Eukaryota</taxon>
        <taxon>Viridiplantae</taxon>
        <taxon>Streptophyta</taxon>
        <taxon>Embryophyta</taxon>
        <taxon>Tracheophyta</taxon>
        <taxon>Spermatophyta</taxon>
        <taxon>Magnoliopsida</taxon>
        <taxon>Amborellales</taxon>
        <taxon>Amborellaceae</taxon>
        <taxon>Amborella</taxon>
    </lineage>
</organism>
<evidence type="ECO:0000313" key="1">
    <source>
        <dbReference type="EMBL" id="ERN16600.1"/>
    </source>
</evidence>
<dbReference type="EMBL" id="KI392436">
    <property type="protein sequence ID" value="ERN16600.1"/>
    <property type="molecule type" value="Genomic_DNA"/>
</dbReference>
<accession>U5D304</accession>
<gene>
    <name evidence="1" type="ORF">AMTR_s00311p00012730</name>
</gene>
<dbReference type="Gramene" id="ERN16600">
    <property type="protein sequence ID" value="ERN16600"/>
    <property type="gene ID" value="AMTR_s00311p00012730"/>
</dbReference>
<dbReference type="HOGENOM" id="CLU_2797378_0_0_1"/>
<name>U5D304_AMBTC</name>
<proteinExistence type="predicted"/>
<dbReference type="Proteomes" id="UP000017836">
    <property type="component" value="Unassembled WGS sequence"/>
</dbReference>